<evidence type="ECO:0000256" key="6">
    <source>
        <dbReference type="SAM" id="Phobius"/>
    </source>
</evidence>
<organism evidence="7 8">
    <name type="scientific">Wickerhamomyces anomalus (strain ATCC 58044 / CBS 1984 / NCYC 433 / NRRL Y-366-8)</name>
    <name type="common">Yeast</name>
    <name type="synonym">Hansenula anomala</name>
    <dbReference type="NCBI Taxonomy" id="683960"/>
    <lineage>
        <taxon>Eukaryota</taxon>
        <taxon>Fungi</taxon>
        <taxon>Dikarya</taxon>
        <taxon>Ascomycota</taxon>
        <taxon>Saccharomycotina</taxon>
        <taxon>Saccharomycetes</taxon>
        <taxon>Phaffomycetales</taxon>
        <taxon>Wickerhamomycetaceae</taxon>
        <taxon>Wickerhamomyces</taxon>
    </lineage>
</organism>
<evidence type="ECO:0000256" key="3">
    <source>
        <dbReference type="ARBA" id="ARBA00022692"/>
    </source>
</evidence>
<sequence length="515" mass="58726">NPFLDPTTSEWWFDSFSKAKYENIAHYNPELTWTKKEENKLLTKLNLTVMLMVSLMFFGFHINKASFGDALRGGMAYDVDMQSSRYSMNGDSFDYERACQIILAIPSVLVAKKIGPHIWLPIILCIYCALGGLSSLINETATAIGIRAAMGGVGAGFIPSCVLYLSYFYTSDQLAMRLACLWIVKTVADIFSGYLAYATDRVEYSPKPTAIDGWQLLFVAEGLVPLLGAIIIAFFLPPSLTEKKKWQREILTEHEKEIQVNSVLRDDPSKGLSSRHKAVSLMEIIKSIFDFDLYPIYFIALIAFIPFDTYETYLLLCIRQFMTIRQSIARFSFRMPWRILYMAFLVSITKISENLNERTLVSLIFPLWQLPLLGVMTWWRKTLYDEWGSALVVSLALAAPNIIAILQSWVSRNSGSNGKRAISAAMFMMFIDAGYMISSCIYHTKYLPTLKKGSLNLFIIMIITTVVLILTKVYYVVRNRMKVNKWSNFTEEEQNSYLVTHGWKGNKTAFYNLAH</sequence>
<dbReference type="Gene3D" id="1.20.1250.20">
    <property type="entry name" value="MFS general substrate transporter like domains"/>
    <property type="match status" value="1"/>
</dbReference>
<keyword evidence="3 6" id="KW-0812">Transmembrane</keyword>
<dbReference type="SUPFAM" id="SSF103473">
    <property type="entry name" value="MFS general substrate transporter"/>
    <property type="match status" value="1"/>
</dbReference>
<dbReference type="EMBL" id="KV454211">
    <property type="protein sequence ID" value="ODQ58986.1"/>
    <property type="molecule type" value="Genomic_DNA"/>
</dbReference>
<feature type="transmembrane region" description="Helical" evidence="6">
    <location>
        <begin position="149"/>
        <end position="169"/>
    </location>
</feature>
<keyword evidence="4 6" id="KW-1133">Transmembrane helix</keyword>
<gene>
    <name evidence="7" type="ORF">WICANDRAFT_17048</name>
</gene>
<evidence type="ECO:0000313" key="8">
    <source>
        <dbReference type="Proteomes" id="UP000094112"/>
    </source>
</evidence>
<dbReference type="RefSeq" id="XP_019038193.1">
    <property type="nucleotide sequence ID" value="XM_019180723.2"/>
</dbReference>
<feature type="transmembrane region" description="Helical" evidence="6">
    <location>
        <begin position="391"/>
        <end position="410"/>
    </location>
</feature>
<keyword evidence="5 6" id="KW-0472">Membrane</keyword>
<dbReference type="GO" id="GO:0022857">
    <property type="term" value="F:transmembrane transporter activity"/>
    <property type="evidence" value="ECO:0007669"/>
    <property type="project" value="TreeGrafter"/>
</dbReference>
<comment type="subcellular location">
    <subcellularLocation>
        <location evidence="1">Membrane</location>
        <topology evidence="1">Multi-pass membrane protein</topology>
    </subcellularLocation>
</comment>
<feature type="transmembrane region" description="Helical" evidence="6">
    <location>
        <begin position="45"/>
        <end position="62"/>
    </location>
</feature>
<accession>A0A1E3P0I7</accession>
<proteinExistence type="predicted"/>
<feature type="transmembrane region" description="Helical" evidence="6">
    <location>
        <begin position="216"/>
        <end position="236"/>
    </location>
</feature>
<evidence type="ECO:0008006" key="9">
    <source>
        <dbReference type="Google" id="ProtNLM"/>
    </source>
</evidence>
<dbReference type="InterPro" id="IPR036259">
    <property type="entry name" value="MFS_trans_sf"/>
</dbReference>
<evidence type="ECO:0000313" key="7">
    <source>
        <dbReference type="EMBL" id="ODQ58986.1"/>
    </source>
</evidence>
<keyword evidence="8" id="KW-1185">Reference proteome</keyword>
<dbReference type="PANTHER" id="PTHR43791:SF29">
    <property type="entry name" value="MAJOR FACILITATOR SUPERFAMILY (MFS) PROFILE DOMAIN-CONTAINING PROTEIN"/>
    <property type="match status" value="1"/>
</dbReference>
<evidence type="ECO:0000256" key="5">
    <source>
        <dbReference type="ARBA" id="ARBA00023136"/>
    </source>
</evidence>
<keyword evidence="2" id="KW-0813">Transport</keyword>
<reference evidence="7 8" key="1">
    <citation type="journal article" date="2016" name="Proc. Natl. Acad. Sci. U.S.A.">
        <title>Comparative genomics of biotechnologically important yeasts.</title>
        <authorList>
            <person name="Riley R."/>
            <person name="Haridas S."/>
            <person name="Wolfe K.H."/>
            <person name="Lopes M.R."/>
            <person name="Hittinger C.T."/>
            <person name="Goeker M."/>
            <person name="Salamov A.A."/>
            <person name="Wisecaver J.H."/>
            <person name="Long T.M."/>
            <person name="Calvey C.H."/>
            <person name="Aerts A.L."/>
            <person name="Barry K.W."/>
            <person name="Choi C."/>
            <person name="Clum A."/>
            <person name="Coughlan A.Y."/>
            <person name="Deshpande S."/>
            <person name="Douglass A.P."/>
            <person name="Hanson S.J."/>
            <person name="Klenk H.-P."/>
            <person name="LaButti K.M."/>
            <person name="Lapidus A."/>
            <person name="Lindquist E.A."/>
            <person name="Lipzen A.M."/>
            <person name="Meier-Kolthoff J.P."/>
            <person name="Ohm R.A."/>
            <person name="Otillar R.P."/>
            <person name="Pangilinan J.L."/>
            <person name="Peng Y."/>
            <person name="Rokas A."/>
            <person name="Rosa C.A."/>
            <person name="Scheuner C."/>
            <person name="Sibirny A.A."/>
            <person name="Slot J.C."/>
            <person name="Stielow J.B."/>
            <person name="Sun H."/>
            <person name="Kurtzman C.P."/>
            <person name="Blackwell M."/>
            <person name="Grigoriev I.V."/>
            <person name="Jeffries T.W."/>
        </authorList>
    </citation>
    <scope>NUCLEOTIDE SEQUENCE [LARGE SCALE GENOMIC DNA]</scope>
    <source>
        <strain evidence="8">ATCC 58044 / CBS 1984 / NCYC 433 / NRRL Y-366-8</strain>
    </source>
</reference>
<feature type="transmembrane region" description="Helical" evidence="6">
    <location>
        <begin position="118"/>
        <end position="137"/>
    </location>
</feature>
<evidence type="ECO:0000256" key="4">
    <source>
        <dbReference type="ARBA" id="ARBA00022989"/>
    </source>
</evidence>
<feature type="transmembrane region" description="Helical" evidence="6">
    <location>
        <begin position="455"/>
        <end position="477"/>
    </location>
</feature>
<feature type="non-terminal residue" evidence="7">
    <location>
        <position position="1"/>
    </location>
</feature>
<feature type="transmembrane region" description="Helical" evidence="6">
    <location>
        <begin position="360"/>
        <end position="379"/>
    </location>
</feature>
<dbReference type="PANTHER" id="PTHR43791">
    <property type="entry name" value="PERMEASE-RELATED"/>
    <property type="match status" value="1"/>
</dbReference>
<evidence type="ECO:0000256" key="2">
    <source>
        <dbReference type="ARBA" id="ARBA00022448"/>
    </source>
</evidence>
<dbReference type="GeneID" id="30197969"/>
<dbReference type="Proteomes" id="UP000094112">
    <property type="component" value="Unassembled WGS sequence"/>
</dbReference>
<dbReference type="GO" id="GO:0016020">
    <property type="term" value="C:membrane"/>
    <property type="evidence" value="ECO:0007669"/>
    <property type="project" value="UniProtKB-SubCell"/>
</dbReference>
<protein>
    <recommendedName>
        <fullName evidence="9">Major facilitator superfamily (MFS) profile domain-containing protein</fullName>
    </recommendedName>
</protein>
<evidence type="ECO:0000256" key="1">
    <source>
        <dbReference type="ARBA" id="ARBA00004141"/>
    </source>
</evidence>
<feature type="non-terminal residue" evidence="7">
    <location>
        <position position="515"/>
    </location>
</feature>
<dbReference type="STRING" id="683960.A0A1E3P0I7"/>
<feature type="transmembrane region" description="Helical" evidence="6">
    <location>
        <begin position="422"/>
        <end position="443"/>
    </location>
</feature>
<feature type="transmembrane region" description="Helical" evidence="6">
    <location>
        <begin position="175"/>
        <end position="196"/>
    </location>
</feature>
<feature type="transmembrane region" description="Helical" evidence="6">
    <location>
        <begin position="296"/>
        <end position="316"/>
    </location>
</feature>
<dbReference type="AlphaFoldDB" id="A0A1E3P0I7"/>
<name>A0A1E3P0I7_WICAA</name>
<dbReference type="OrthoDB" id="2985014at2759"/>